<protein>
    <submittedName>
        <fullName evidence="1">Uncharacterized protein</fullName>
    </submittedName>
</protein>
<gene>
    <name evidence="1" type="ORF">MM35RIKEN_00850</name>
</gene>
<evidence type="ECO:0000313" key="1">
    <source>
        <dbReference type="EMBL" id="BCK77893.1"/>
    </source>
</evidence>
<proteinExistence type="predicted"/>
<keyword evidence="2" id="KW-1185">Reference proteome</keyword>
<dbReference type="EMBL" id="AP023415">
    <property type="protein sequence ID" value="BCK77893.1"/>
    <property type="molecule type" value="Genomic_DNA"/>
</dbReference>
<evidence type="ECO:0000313" key="2">
    <source>
        <dbReference type="Proteomes" id="UP000681343"/>
    </source>
</evidence>
<dbReference type="Proteomes" id="UP000681343">
    <property type="component" value="Chromosome"/>
</dbReference>
<dbReference type="KEGG" id="vfa:MM35RIKEN_00850"/>
<dbReference type="AlphaFoldDB" id="A0A810PZI2"/>
<reference evidence="1" key="1">
    <citation type="submission" date="2020-09" db="EMBL/GenBank/DDBJ databases">
        <title>New species isolated from human feces.</title>
        <authorList>
            <person name="Kitahara M."/>
            <person name="Shigeno Y."/>
            <person name="Shime M."/>
            <person name="Matsumoto Y."/>
            <person name="Nakamura S."/>
            <person name="Motooka D."/>
            <person name="Fukuoka S."/>
            <person name="Nishikawa H."/>
            <person name="Benno Y."/>
        </authorList>
    </citation>
    <scope>NUCLEOTIDE SEQUENCE</scope>
    <source>
        <strain evidence="1">MM35</strain>
    </source>
</reference>
<name>A0A810PZI2_9FIRM</name>
<sequence length="64" mass="7236">MQPSVGADAYIGPPHHISCKKLSLRGRAAPVAIRTSTPKNETYKGRLFQGGLYRFEDRKEKQFM</sequence>
<organism evidence="1 2">
    <name type="scientific">Vescimonas fastidiosa</name>
    <dbReference type="NCBI Taxonomy" id="2714353"/>
    <lineage>
        <taxon>Bacteria</taxon>
        <taxon>Bacillati</taxon>
        <taxon>Bacillota</taxon>
        <taxon>Clostridia</taxon>
        <taxon>Eubacteriales</taxon>
        <taxon>Oscillospiraceae</taxon>
        <taxon>Vescimonas</taxon>
    </lineage>
</organism>
<accession>A0A810PZI2</accession>